<evidence type="ECO:0000256" key="6">
    <source>
        <dbReference type="ARBA" id="ARBA00023237"/>
    </source>
</evidence>
<dbReference type="EMBL" id="SEOO01000095">
    <property type="protein sequence ID" value="RYM05054.1"/>
    <property type="molecule type" value="Genomic_DNA"/>
</dbReference>
<keyword evidence="8" id="KW-0675">Receptor</keyword>
<evidence type="ECO:0000313" key="8">
    <source>
        <dbReference type="EMBL" id="RYM05054.1"/>
    </source>
</evidence>
<reference evidence="8 9" key="1">
    <citation type="submission" date="2019-02" db="EMBL/GenBank/DDBJ databases">
        <authorList>
            <person name="Feng G."/>
        </authorList>
    </citation>
    <scope>NUCLEOTIDE SEQUENCE [LARGE SCALE GENOMIC DNA]</scope>
    <source>
        <strain evidence="8 9">CCTCC AB 2011146</strain>
    </source>
</reference>
<accession>A0A8G1ZHY5</accession>
<keyword evidence="5" id="KW-0472">Membrane</keyword>
<keyword evidence="4" id="KW-0812">Transmembrane</keyword>
<keyword evidence="7" id="KW-0732">Signal</keyword>
<dbReference type="Proteomes" id="UP000291572">
    <property type="component" value="Unassembled WGS sequence"/>
</dbReference>
<comment type="caution">
    <text evidence="8">The sequence shown here is derived from an EMBL/GenBank/DDBJ whole genome shotgun (WGS) entry which is preliminary data.</text>
</comment>
<evidence type="ECO:0000256" key="4">
    <source>
        <dbReference type="ARBA" id="ARBA00022692"/>
    </source>
</evidence>
<dbReference type="PANTHER" id="PTHR32552:SF82">
    <property type="entry name" value="FCUA PROTEIN"/>
    <property type="match status" value="1"/>
</dbReference>
<dbReference type="Gene3D" id="2.40.170.20">
    <property type="entry name" value="TonB-dependent receptor, beta-barrel domain"/>
    <property type="match status" value="1"/>
</dbReference>
<organism evidence="8 9">
    <name type="scientific">Sphingobium cupriresistens</name>
    <dbReference type="NCBI Taxonomy" id="1132417"/>
    <lineage>
        <taxon>Bacteria</taxon>
        <taxon>Pseudomonadati</taxon>
        <taxon>Pseudomonadota</taxon>
        <taxon>Alphaproteobacteria</taxon>
        <taxon>Sphingomonadales</taxon>
        <taxon>Sphingomonadaceae</taxon>
        <taxon>Sphingobium</taxon>
    </lineage>
</organism>
<comment type="subcellular location">
    <subcellularLocation>
        <location evidence="1">Cell outer membrane</location>
        <topology evidence="1">Multi-pass membrane protein</topology>
    </subcellularLocation>
</comment>
<evidence type="ECO:0000256" key="1">
    <source>
        <dbReference type="ARBA" id="ARBA00004571"/>
    </source>
</evidence>
<protein>
    <submittedName>
        <fullName evidence="8">TonB-dependent receptor</fullName>
    </submittedName>
</protein>
<proteinExistence type="predicted"/>
<keyword evidence="3" id="KW-1134">Transmembrane beta strand</keyword>
<dbReference type="GO" id="GO:0009279">
    <property type="term" value="C:cell outer membrane"/>
    <property type="evidence" value="ECO:0007669"/>
    <property type="project" value="UniProtKB-SubCell"/>
</dbReference>
<keyword evidence="2" id="KW-0813">Transport</keyword>
<keyword evidence="6" id="KW-0998">Cell outer membrane</keyword>
<feature type="signal peptide" evidence="7">
    <location>
        <begin position="1"/>
        <end position="21"/>
    </location>
</feature>
<gene>
    <name evidence="8" type="ORF">EWH12_21605</name>
</gene>
<dbReference type="InterPro" id="IPR036942">
    <property type="entry name" value="Beta-barrel_TonB_sf"/>
</dbReference>
<dbReference type="OrthoDB" id="9760333at2"/>
<dbReference type="InterPro" id="IPR039426">
    <property type="entry name" value="TonB-dep_rcpt-like"/>
</dbReference>
<dbReference type="GO" id="GO:0015344">
    <property type="term" value="F:siderophore uptake transmembrane transporter activity"/>
    <property type="evidence" value="ECO:0007669"/>
    <property type="project" value="TreeGrafter"/>
</dbReference>
<dbReference type="PANTHER" id="PTHR32552">
    <property type="entry name" value="FERRICHROME IRON RECEPTOR-RELATED"/>
    <property type="match status" value="1"/>
</dbReference>
<dbReference type="SUPFAM" id="SSF56935">
    <property type="entry name" value="Porins"/>
    <property type="match status" value="1"/>
</dbReference>
<evidence type="ECO:0000256" key="2">
    <source>
        <dbReference type="ARBA" id="ARBA00022448"/>
    </source>
</evidence>
<evidence type="ECO:0000256" key="3">
    <source>
        <dbReference type="ARBA" id="ARBA00022452"/>
    </source>
</evidence>
<dbReference type="AlphaFoldDB" id="A0A8G1ZHY5"/>
<evidence type="ECO:0000256" key="5">
    <source>
        <dbReference type="ARBA" id="ARBA00023136"/>
    </source>
</evidence>
<sequence>MGWYRLCALTAGFCLSSAAHAQMTTQNAIASASDAFGLSIGNEKIGLYGIDDVRGFSPVDAGNARIEGLYFAQVDRLPNRIVDGNKVRVGLTAQGYPFPAPTGIVDYQLTLPGSADKFSLGLERGQFGSLVISVDGQKALTDNFELHVGLASRRQNRHEGGNYDSFIRAGSLAWRPYSGALIAGFLSSTRTYDDEAAPSIFPGGDYLPPKIRRRDMIGQSWTDRDVGHRTYGALTKLPVGPWWLEAGLFRDERLGYANFTDVYAQMRPDGTTPNRVIVADANNRDRTTSGEVRLIRTFDHGNFAHRLTLSLRAKTGDRRFGGAQRISLGESSLTFADQRPEPVFVYGRDDQDTTSQTTIGLGYAVAQARRFSLDLALSKSRYRKSFDFAAIVDPHAVVEDDPMTGSLTAAVHMTRRLTLYGGHVRGFEEVPAAPAIAVNRGAVPPAIRTRQSEIGLRYAFSPTLNIVAGAFSITKPYFNLDSSSFFRALGASSNKGLEVSLAGSIRPGLTLIAGTVLIDSKISGDAVANGTIGARPIGSVRRRTILNLDWRLDNGSSPLSLDASVESLSARVGNARNSLFAPPRETIDLGLRYRFAIERAKMLVRVQVARAVSTHSGSYPHDLK</sequence>
<name>A0A8G1ZHY5_9SPHN</name>
<feature type="chain" id="PRO_5033987668" evidence="7">
    <location>
        <begin position="22"/>
        <end position="624"/>
    </location>
</feature>
<evidence type="ECO:0000256" key="7">
    <source>
        <dbReference type="SAM" id="SignalP"/>
    </source>
</evidence>
<evidence type="ECO:0000313" key="9">
    <source>
        <dbReference type="Proteomes" id="UP000291572"/>
    </source>
</evidence>